<keyword evidence="1" id="KW-0812">Transmembrane</keyword>
<evidence type="ECO:0000313" key="2">
    <source>
        <dbReference type="EMBL" id="VTR93378.1"/>
    </source>
</evidence>
<evidence type="ECO:0000256" key="1">
    <source>
        <dbReference type="SAM" id="Phobius"/>
    </source>
</evidence>
<feature type="transmembrane region" description="Helical" evidence="1">
    <location>
        <begin position="41"/>
        <end position="74"/>
    </location>
</feature>
<keyword evidence="3" id="KW-1185">Reference proteome</keyword>
<dbReference type="AlphaFoldDB" id="A0A6P2CW62"/>
<dbReference type="EMBL" id="LR593886">
    <property type="protein sequence ID" value="VTR93378.1"/>
    <property type="molecule type" value="Genomic_DNA"/>
</dbReference>
<reference evidence="2 3" key="1">
    <citation type="submission" date="2019-05" db="EMBL/GenBank/DDBJ databases">
        <authorList>
            <consortium name="Science for Life Laboratories"/>
        </authorList>
    </citation>
    <scope>NUCLEOTIDE SEQUENCE [LARGE SCALE GENOMIC DNA]</scope>
    <source>
        <strain evidence="2">Soil9</strain>
    </source>
</reference>
<keyword evidence="1" id="KW-0472">Membrane</keyword>
<dbReference type="Proteomes" id="UP000464178">
    <property type="component" value="Chromosome"/>
</dbReference>
<dbReference type="KEGG" id="gms:SOIL9_43360"/>
<evidence type="ECO:0000313" key="3">
    <source>
        <dbReference type="Proteomes" id="UP000464178"/>
    </source>
</evidence>
<dbReference type="RefSeq" id="WP_162668113.1">
    <property type="nucleotide sequence ID" value="NZ_LR593886.1"/>
</dbReference>
<keyword evidence="1" id="KW-1133">Transmembrane helix</keyword>
<protein>
    <submittedName>
        <fullName evidence="2">Uncharacterized protein</fullName>
    </submittedName>
</protein>
<proteinExistence type="predicted"/>
<organism evidence="2 3">
    <name type="scientific">Gemmata massiliana</name>
    <dbReference type="NCBI Taxonomy" id="1210884"/>
    <lineage>
        <taxon>Bacteria</taxon>
        <taxon>Pseudomonadati</taxon>
        <taxon>Planctomycetota</taxon>
        <taxon>Planctomycetia</taxon>
        <taxon>Gemmatales</taxon>
        <taxon>Gemmataceae</taxon>
        <taxon>Gemmata</taxon>
    </lineage>
</organism>
<sequence length="88" mass="9186">MDTTFGWMFVGLAALFSLGIVPCGAGRFYPTRPGVRVRLVAPVIFGLLAVACFVGVGLPALSTVAVLGVAHILVSRRANRRRTAVSGS</sequence>
<accession>A0A6P2CW62</accession>
<gene>
    <name evidence="2" type="ORF">SOIL9_43360</name>
</gene>
<name>A0A6P2CW62_9BACT</name>